<evidence type="ECO:0000313" key="2">
    <source>
        <dbReference type="Proteomes" id="UP001497525"/>
    </source>
</evidence>
<dbReference type="PANTHER" id="PTHR28589:SF1">
    <property type="entry name" value="SMALL RIBOSOMAL SUBUNIT PROTEIN MS34"/>
    <property type="match status" value="1"/>
</dbReference>
<dbReference type="GO" id="GO:0003735">
    <property type="term" value="F:structural constituent of ribosome"/>
    <property type="evidence" value="ECO:0007669"/>
    <property type="project" value="InterPro"/>
</dbReference>
<proteinExistence type="predicted"/>
<dbReference type="Proteomes" id="UP001497525">
    <property type="component" value="Unassembled WGS sequence"/>
</dbReference>
<comment type="caution">
    <text evidence="1">The sequence shown here is derived from an EMBL/GenBank/DDBJ whole genome shotgun (WGS) entry which is preliminary data.</text>
</comment>
<name>A0AAV2TDZ7_CALDB</name>
<dbReference type="GO" id="GO:0005739">
    <property type="term" value="C:mitochondrion"/>
    <property type="evidence" value="ECO:0007669"/>
    <property type="project" value="InterPro"/>
</dbReference>
<gene>
    <name evidence="1" type="ORF">CDAUBV1_LOCUS8513</name>
</gene>
<sequence length="255" mass="29147">MPKVQFVGRKSLHFFGKYMSEIARNLKNRGEGRVVVKETEAEKYKEPCFYVLKRVVPLLSDDSNVRCRAWGQRIFRGRDLGVVLIDGTHEPDWRLLSSEQAELLISSSSKQENVAPDIPVKCTAPMPPLLALHLRQNGRIPAQTIQNAEAYMKSKKVPDSMVEAEGFLLLTKQTEDPTSFQVPIEPSPEERQRIHPPYSVVSKDGLLIKPNYDRKTYYIRRADTPGLYWKVFLSKDNDTDADITDKKKEELEPSS</sequence>
<reference evidence="1" key="1">
    <citation type="submission" date="2024-06" db="EMBL/GenBank/DDBJ databases">
        <authorList>
            <person name="Liu X."/>
            <person name="Lenzi L."/>
            <person name="Haldenby T S."/>
            <person name="Uol C."/>
        </authorList>
    </citation>
    <scope>NUCLEOTIDE SEQUENCE</scope>
</reference>
<evidence type="ECO:0008006" key="3">
    <source>
        <dbReference type="Google" id="ProtNLM"/>
    </source>
</evidence>
<dbReference type="Pfam" id="PF16053">
    <property type="entry name" value="MRP-S34"/>
    <property type="match status" value="1"/>
</dbReference>
<protein>
    <recommendedName>
        <fullName evidence="3">Mitochondrial ribosomal protein S34</fullName>
    </recommendedName>
</protein>
<dbReference type="PANTHER" id="PTHR28589">
    <property type="entry name" value="28S RIBOSOMAL PROTEIN S34, MITOCHONDRIAL"/>
    <property type="match status" value="1"/>
</dbReference>
<dbReference type="EMBL" id="CAXLJL010000212">
    <property type="protein sequence ID" value="CAL5134658.1"/>
    <property type="molecule type" value="Genomic_DNA"/>
</dbReference>
<dbReference type="InterPro" id="IPR032053">
    <property type="entry name" value="Ribosomal_mS34"/>
</dbReference>
<dbReference type="AlphaFoldDB" id="A0AAV2TDZ7"/>
<accession>A0AAV2TDZ7</accession>
<organism evidence="1 2">
    <name type="scientific">Calicophoron daubneyi</name>
    <name type="common">Rumen fluke</name>
    <name type="synonym">Paramphistomum daubneyi</name>
    <dbReference type="NCBI Taxonomy" id="300641"/>
    <lineage>
        <taxon>Eukaryota</taxon>
        <taxon>Metazoa</taxon>
        <taxon>Spiralia</taxon>
        <taxon>Lophotrochozoa</taxon>
        <taxon>Platyhelminthes</taxon>
        <taxon>Trematoda</taxon>
        <taxon>Digenea</taxon>
        <taxon>Plagiorchiida</taxon>
        <taxon>Pronocephalata</taxon>
        <taxon>Paramphistomoidea</taxon>
        <taxon>Paramphistomidae</taxon>
        <taxon>Calicophoron</taxon>
    </lineage>
</organism>
<evidence type="ECO:0000313" key="1">
    <source>
        <dbReference type="EMBL" id="CAL5134658.1"/>
    </source>
</evidence>